<reference evidence="3" key="1">
    <citation type="submission" date="2016-10" db="EMBL/GenBank/DDBJ databases">
        <authorList>
            <person name="Varghese N."/>
            <person name="Submissions S."/>
        </authorList>
    </citation>
    <scope>NUCLEOTIDE SEQUENCE [LARGE SCALE GENOMIC DNA]</scope>
    <source>
        <strain evidence="3">DSM 21620</strain>
    </source>
</reference>
<dbReference type="RefSeq" id="WP_093727668.1">
    <property type="nucleotide sequence ID" value="NZ_FMZB01000007.1"/>
</dbReference>
<accession>A0A1G6SBM6</accession>
<dbReference type="Gene3D" id="3.90.1200.10">
    <property type="match status" value="1"/>
</dbReference>
<keyword evidence="1" id="KW-0175">Coiled coil</keyword>
<keyword evidence="2" id="KW-0946">Virion</keyword>
<evidence type="ECO:0000256" key="1">
    <source>
        <dbReference type="SAM" id="Coils"/>
    </source>
</evidence>
<gene>
    <name evidence="2" type="ORF">SAMN05421663_10748</name>
</gene>
<organism evidence="2 3">
    <name type="scientific">Terribacillus halophilus</name>
    <dbReference type="NCBI Taxonomy" id="361279"/>
    <lineage>
        <taxon>Bacteria</taxon>
        <taxon>Bacillati</taxon>
        <taxon>Bacillota</taxon>
        <taxon>Bacilli</taxon>
        <taxon>Bacillales</taxon>
        <taxon>Bacillaceae</taxon>
        <taxon>Terribacillus</taxon>
    </lineage>
</organism>
<evidence type="ECO:0000313" key="3">
    <source>
        <dbReference type="Proteomes" id="UP000198666"/>
    </source>
</evidence>
<dbReference type="AlphaFoldDB" id="A0A1G6SBM6"/>
<sequence length="340" mass="39912">MENVDRILAAYGITPASVQAITSRLSKVQTHQAAFALKRSSLHPERLDRWLMVVQGKHNFYREGVPPVYQTLQENFYVVDEGEVYYLMPWLERHRTDEPDHPYEMLFTTLGKIHASSSKRYPIDYEAYALAIRKQKEKLQQDREELLGLVERFESQTYMGVVPLLVCTHYKDLEHVSAMLDRWYDHYEADLKEDPEMEHSVLHGNLRPSHVQEGAPLHLLNWEKTKLGNPSLDLAAYFKEEWRYADSNMTNPPYYLHSYEEHRQMKKNEESLFMLHLLHPGRYLKQIRQYVDAPLKADTPAVVQELTQTHRQLAQALHAQAYFQELRDQEEQEDGEGGSD</sequence>
<protein>
    <submittedName>
        <fullName evidence="2">Spore coat protein YsxE</fullName>
    </submittedName>
</protein>
<dbReference type="PANTHER" id="PTHR39179:SF3">
    <property type="entry name" value="COTS-RELATED PROTEIN"/>
    <property type="match status" value="1"/>
</dbReference>
<proteinExistence type="predicted"/>
<name>A0A1G6SBM6_9BACI</name>
<dbReference type="SUPFAM" id="SSF56112">
    <property type="entry name" value="Protein kinase-like (PK-like)"/>
    <property type="match status" value="1"/>
</dbReference>
<dbReference type="OrthoDB" id="2379727at2"/>
<feature type="coiled-coil region" evidence="1">
    <location>
        <begin position="125"/>
        <end position="156"/>
    </location>
</feature>
<keyword evidence="2" id="KW-0167">Capsid protein</keyword>
<dbReference type="PANTHER" id="PTHR39179">
    <property type="entry name" value="SPORE COAT PROTEIN I"/>
    <property type="match status" value="1"/>
</dbReference>
<dbReference type="EMBL" id="FMZB01000007">
    <property type="protein sequence ID" value="SDD14133.1"/>
    <property type="molecule type" value="Genomic_DNA"/>
</dbReference>
<dbReference type="InterPro" id="IPR047175">
    <property type="entry name" value="CotS-like"/>
</dbReference>
<dbReference type="Gene3D" id="3.30.200.20">
    <property type="entry name" value="Phosphorylase Kinase, domain 1"/>
    <property type="match status" value="1"/>
</dbReference>
<evidence type="ECO:0000313" key="2">
    <source>
        <dbReference type="EMBL" id="SDD14133.1"/>
    </source>
</evidence>
<dbReference type="GO" id="GO:0042601">
    <property type="term" value="C:endospore-forming forespore"/>
    <property type="evidence" value="ECO:0007669"/>
    <property type="project" value="TreeGrafter"/>
</dbReference>
<dbReference type="STRING" id="361279.SAMN05421663_10748"/>
<dbReference type="Proteomes" id="UP000198666">
    <property type="component" value="Unassembled WGS sequence"/>
</dbReference>
<dbReference type="InterPro" id="IPR011009">
    <property type="entry name" value="Kinase-like_dom_sf"/>
</dbReference>
<keyword evidence="3" id="KW-1185">Reference proteome</keyword>